<dbReference type="InterPro" id="IPR014710">
    <property type="entry name" value="RmlC-like_jellyroll"/>
</dbReference>
<name>A0A4Q2UJQ2_9BACT</name>
<gene>
    <name evidence="2" type="ORF">EQG79_14115</name>
</gene>
<dbReference type="InterPro" id="IPR000595">
    <property type="entry name" value="cNMP-bd_dom"/>
</dbReference>
<organism evidence="2 3">
    <name type="scientific">Spirosoma sordidisoli</name>
    <dbReference type="NCBI Taxonomy" id="2502893"/>
    <lineage>
        <taxon>Bacteria</taxon>
        <taxon>Pseudomonadati</taxon>
        <taxon>Bacteroidota</taxon>
        <taxon>Cytophagia</taxon>
        <taxon>Cytophagales</taxon>
        <taxon>Cytophagaceae</taxon>
        <taxon>Spirosoma</taxon>
    </lineage>
</organism>
<dbReference type="Gene3D" id="2.60.120.10">
    <property type="entry name" value="Jelly Rolls"/>
    <property type="match status" value="1"/>
</dbReference>
<dbReference type="AlphaFoldDB" id="A0A4Q2UJQ2"/>
<keyword evidence="3" id="KW-1185">Reference proteome</keyword>
<evidence type="ECO:0000313" key="2">
    <source>
        <dbReference type="EMBL" id="RYC69727.1"/>
    </source>
</evidence>
<comment type="caution">
    <text evidence="2">The sequence shown here is derived from an EMBL/GenBank/DDBJ whole genome shotgun (WGS) entry which is preliminary data.</text>
</comment>
<proteinExistence type="predicted"/>
<dbReference type="CDD" id="cd00038">
    <property type="entry name" value="CAP_ED"/>
    <property type="match status" value="1"/>
</dbReference>
<dbReference type="Proteomes" id="UP000290407">
    <property type="component" value="Unassembled WGS sequence"/>
</dbReference>
<accession>A0A4Q2UJQ2</accession>
<dbReference type="RefSeq" id="WP_077919699.1">
    <property type="nucleotide sequence ID" value="NZ_SBLB01000003.1"/>
</dbReference>
<evidence type="ECO:0000259" key="1">
    <source>
        <dbReference type="Pfam" id="PF00027"/>
    </source>
</evidence>
<dbReference type="Pfam" id="PF00027">
    <property type="entry name" value="cNMP_binding"/>
    <property type="match status" value="1"/>
</dbReference>
<reference evidence="2 3" key="1">
    <citation type="submission" date="2019-01" db="EMBL/GenBank/DDBJ databases">
        <title>Spirosoma flava sp. nov., a propanil-degrading bacterium isolated from herbicide-contaminated soil.</title>
        <authorList>
            <person name="Zhang L."/>
            <person name="Jiang J.-D."/>
        </authorList>
    </citation>
    <scope>NUCLEOTIDE SEQUENCE [LARGE SCALE GENOMIC DNA]</scope>
    <source>
        <strain evidence="2 3">TY50</strain>
    </source>
</reference>
<evidence type="ECO:0000313" key="3">
    <source>
        <dbReference type="Proteomes" id="UP000290407"/>
    </source>
</evidence>
<dbReference type="EMBL" id="SBLB01000003">
    <property type="protein sequence ID" value="RYC69727.1"/>
    <property type="molecule type" value="Genomic_DNA"/>
</dbReference>
<sequence>MQRLRQFINQIAPLTDSTWEVVSALFTPTTLRKNEYFALAGRVETTAAYVTQGVLRGFYRHANGLEYNKTFFVDNDFVGAYSSLVTGQPNQIYIQALTDCELFSADYSALTRLYQTHPDWERFARCLAEGYFVYKEKRELELVLFKADERYVRFREEYPMLEQVVAQYHVASYLGITPTQLSRIRAKVFHRS</sequence>
<dbReference type="SUPFAM" id="SSF51206">
    <property type="entry name" value="cAMP-binding domain-like"/>
    <property type="match status" value="1"/>
</dbReference>
<dbReference type="InterPro" id="IPR018490">
    <property type="entry name" value="cNMP-bd_dom_sf"/>
</dbReference>
<protein>
    <submittedName>
        <fullName evidence="2">Crp/Fnr family transcriptional regulator</fullName>
    </submittedName>
</protein>
<feature type="domain" description="Cyclic nucleotide-binding" evidence="1">
    <location>
        <begin position="30"/>
        <end position="117"/>
    </location>
</feature>